<dbReference type="OrthoDB" id="7248487at2"/>
<comment type="caution">
    <text evidence="3">The sequence shown here is derived from an EMBL/GenBank/DDBJ whole genome shotgun (WGS) entry which is preliminary data.</text>
</comment>
<feature type="signal peptide" evidence="2">
    <location>
        <begin position="1"/>
        <end position="24"/>
    </location>
</feature>
<dbReference type="PIRSF" id="PIRSF017082">
    <property type="entry name" value="YflP"/>
    <property type="match status" value="1"/>
</dbReference>
<feature type="chain" id="PRO_5004977531" description="Tripartite tricarboxylate transporter substrate binding protein" evidence="2">
    <location>
        <begin position="25"/>
        <end position="316"/>
    </location>
</feature>
<dbReference type="PATRIC" id="fig|1449350.3.peg.3121"/>
<protein>
    <recommendedName>
        <fullName evidence="5">Tripartite tricarboxylate transporter substrate binding protein</fullName>
    </recommendedName>
</protein>
<accession>X7ECC3</accession>
<dbReference type="PANTHER" id="PTHR42928">
    <property type="entry name" value="TRICARBOXYLATE-BINDING PROTEIN"/>
    <property type="match status" value="1"/>
</dbReference>
<dbReference type="Gene3D" id="3.40.190.150">
    <property type="entry name" value="Bordetella uptake gene, domain 1"/>
    <property type="match status" value="1"/>
</dbReference>
<proteinExistence type="inferred from homology"/>
<name>X7ECC3_9RHOB</name>
<sequence>MALFSRLAAGAGLAAALLAHPASAQEYPERPVEFIVPWSPGGGSDTLMRIIANNVSPYLGVEMPVINMPGVGGTVGLKEASRRDADGYTISQVHEGLLAATETGLTDLSWDDFEPIALLTSSPQYLVTGSDAPYETFEGLVEYAQANPGELTIGVTLGGVPHLHAAMIADAFDLDWKYVGYEGTGERIRALVGGNLDLAIGDIASSLQFVENGDLVFLATGATERMEQTPDVPTLTELGAELDLAITRGIVMPKGASEDRQATLEAALRELSEDETFVEQINNAGAEVAFRGQDEYTTYLSNLSDTVQRLAEVIAP</sequence>
<comment type="similarity">
    <text evidence="1">Belongs to the UPF0065 (bug) family.</text>
</comment>
<dbReference type="RefSeq" id="WP_037264462.1">
    <property type="nucleotide sequence ID" value="NZ_JALZ01000019.1"/>
</dbReference>
<keyword evidence="4" id="KW-1185">Reference proteome</keyword>
<dbReference type="Gene3D" id="3.40.190.10">
    <property type="entry name" value="Periplasmic binding protein-like II"/>
    <property type="match status" value="1"/>
</dbReference>
<gene>
    <name evidence="3" type="ORF">OCH239_07180</name>
</gene>
<dbReference type="STRING" id="1449350.OCH239_07180"/>
<dbReference type="InterPro" id="IPR042100">
    <property type="entry name" value="Bug_dom1"/>
</dbReference>
<dbReference type="eggNOG" id="COG3181">
    <property type="taxonomic scope" value="Bacteria"/>
</dbReference>
<dbReference type="PANTHER" id="PTHR42928:SF5">
    <property type="entry name" value="BLR1237 PROTEIN"/>
    <property type="match status" value="1"/>
</dbReference>
<evidence type="ECO:0000313" key="3">
    <source>
        <dbReference type="EMBL" id="ETX13744.1"/>
    </source>
</evidence>
<evidence type="ECO:0000256" key="2">
    <source>
        <dbReference type="SAM" id="SignalP"/>
    </source>
</evidence>
<dbReference type="Pfam" id="PF03401">
    <property type="entry name" value="TctC"/>
    <property type="match status" value="1"/>
</dbReference>
<dbReference type="EMBL" id="JALZ01000019">
    <property type="protein sequence ID" value="ETX13744.1"/>
    <property type="molecule type" value="Genomic_DNA"/>
</dbReference>
<dbReference type="AlphaFoldDB" id="X7ECC3"/>
<reference evidence="3 4" key="1">
    <citation type="submission" date="2014-01" db="EMBL/GenBank/DDBJ databases">
        <title>Roseivivax halodurans JCM 10272 Genome Sequencing.</title>
        <authorList>
            <person name="Lai Q."/>
            <person name="Li G."/>
            <person name="Shao Z."/>
        </authorList>
    </citation>
    <scope>NUCLEOTIDE SEQUENCE [LARGE SCALE GENOMIC DNA]</scope>
    <source>
        <strain evidence="3 4">JCM 10272</strain>
    </source>
</reference>
<keyword evidence="2" id="KW-0732">Signal</keyword>
<dbReference type="InterPro" id="IPR005064">
    <property type="entry name" value="BUG"/>
</dbReference>
<dbReference type="CDD" id="cd07012">
    <property type="entry name" value="PBP2_Bug_TTT"/>
    <property type="match status" value="1"/>
</dbReference>
<evidence type="ECO:0000256" key="1">
    <source>
        <dbReference type="ARBA" id="ARBA00006987"/>
    </source>
</evidence>
<evidence type="ECO:0000313" key="4">
    <source>
        <dbReference type="Proteomes" id="UP000022447"/>
    </source>
</evidence>
<dbReference type="Proteomes" id="UP000022447">
    <property type="component" value="Unassembled WGS sequence"/>
</dbReference>
<evidence type="ECO:0008006" key="5">
    <source>
        <dbReference type="Google" id="ProtNLM"/>
    </source>
</evidence>
<organism evidence="3 4">
    <name type="scientific">Roseivivax halodurans JCM 10272</name>
    <dbReference type="NCBI Taxonomy" id="1449350"/>
    <lineage>
        <taxon>Bacteria</taxon>
        <taxon>Pseudomonadati</taxon>
        <taxon>Pseudomonadota</taxon>
        <taxon>Alphaproteobacteria</taxon>
        <taxon>Rhodobacterales</taxon>
        <taxon>Roseobacteraceae</taxon>
        <taxon>Roseivivax</taxon>
    </lineage>
</organism>
<dbReference type="SUPFAM" id="SSF53850">
    <property type="entry name" value="Periplasmic binding protein-like II"/>
    <property type="match status" value="1"/>
</dbReference>